<keyword evidence="1" id="KW-1133">Transmembrane helix</keyword>
<comment type="caution">
    <text evidence="2">The sequence shown here is derived from an EMBL/GenBank/DDBJ whole genome shotgun (WGS) entry which is preliminary data.</text>
</comment>
<proteinExistence type="predicted"/>
<keyword evidence="1" id="KW-0472">Membrane</keyword>
<feature type="transmembrane region" description="Helical" evidence="1">
    <location>
        <begin position="46"/>
        <end position="67"/>
    </location>
</feature>
<dbReference type="Proteomes" id="UP000028715">
    <property type="component" value="Unassembled WGS sequence"/>
</dbReference>
<evidence type="ECO:0000313" key="3">
    <source>
        <dbReference type="Proteomes" id="UP000028715"/>
    </source>
</evidence>
<evidence type="ECO:0000256" key="1">
    <source>
        <dbReference type="SAM" id="Phobius"/>
    </source>
</evidence>
<dbReference type="EMBL" id="JPRL01000001">
    <property type="protein sequence ID" value="KFF06464.1"/>
    <property type="molecule type" value="Genomic_DNA"/>
</dbReference>
<protein>
    <submittedName>
        <fullName evidence="2">Uncharacterized protein</fullName>
    </submittedName>
</protein>
<name>A0A085ZPV0_9FLAO</name>
<evidence type="ECO:0000313" key="2">
    <source>
        <dbReference type="EMBL" id="KFF06464.1"/>
    </source>
</evidence>
<dbReference type="AlphaFoldDB" id="A0A085ZPV0"/>
<reference evidence="2 3" key="1">
    <citation type="submission" date="2014-07" db="EMBL/GenBank/DDBJ databases">
        <title>Genome of Flavobacterium reichenbachii LMG 25512.</title>
        <authorList>
            <person name="Stropko S.J."/>
            <person name="Pipes S.E."/>
            <person name="Newman J.D."/>
        </authorList>
    </citation>
    <scope>NUCLEOTIDE SEQUENCE [LARGE SCALE GENOMIC DNA]</scope>
    <source>
        <strain evidence="2 3">LMG 25512</strain>
    </source>
</reference>
<keyword evidence="3" id="KW-1185">Reference proteome</keyword>
<organism evidence="2 3">
    <name type="scientific">Flavobacterium reichenbachii</name>
    <dbReference type="NCBI Taxonomy" id="362418"/>
    <lineage>
        <taxon>Bacteria</taxon>
        <taxon>Pseudomonadati</taxon>
        <taxon>Bacteroidota</taxon>
        <taxon>Flavobacteriia</taxon>
        <taxon>Flavobacteriales</taxon>
        <taxon>Flavobacteriaceae</taxon>
        <taxon>Flavobacterium</taxon>
    </lineage>
</organism>
<gene>
    <name evidence="2" type="ORF">IW19_13520</name>
</gene>
<feature type="transmembrane region" description="Helical" evidence="1">
    <location>
        <begin position="79"/>
        <end position="102"/>
    </location>
</feature>
<feature type="transmembrane region" description="Helical" evidence="1">
    <location>
        <begin position="12"/>
        <end position="34"/>
    </location>
</feature>
<keyword evidence="1" id="KW-0812">Transmembrane</keyword>
<sequence>MIKKYSPNHWKIVILITIFLFISLLLQLLLVGTAPKINCDEVYQQLNLFINTLIVEYAILVLVKILLLKFILKVDFKKILFSILVFTLLYISTFIYLFFSYYEQICR</sequence>
<accession>A0A085ZPV0</accession>